<evidence type="ECO:0000256" key="11">
    <source>
        <dbReference type="SAM" id="Coils"/>
    </source>
</evidence>
<feature type="binding site" evidence="9">
    <location>
        <position position="39"/>
    </location>
    <ligand>
        <name>ATP</name>
        <dbReference type="ChEBI" id="CHEBI:30616"/>
    </ligand>
</feature>
<evidence type="ECO:0000259" key="13">
    <source>
        <dbReference type="PROSITE" id="PS50011"/>
    </source>
</evidence>
<dbReference type="InterPro" id="IPR008271">
    <property type="entry name" value="Ser/Thr_kinase_AS"/>
</dbReference>
<evidence type="ECO:0000256" key="12">
    <source>
        <dbReference type="SAM" id="MobiDB-lite"/>
    </source>
</evidence>
<dbReference type="AlphaFoldDB" id="A0A9P8TMH6"/>
<dbReference type="Proteomes" id="UP000774326">
    <property type="component" value="Unassembled WGS sequence"/>
</dbReference>
<feature type="compositionally biased region" description="Polar residues" evidence="12">
    <location>
        <begin position="476"/>
        <end position="487"/>
    </location>
</feature>
<keyword evidence="3" id="KW-0808">Transferase</keyword>
<keyword evidence="11" id="KW-0175">Coiled coil</keyword>
<evidence type="ECO:0000256" key="9">
    <source>
        <dbReference type="PROSITE-ProRule" id="PRU10141"/>
    </source>
</evidence>
<evidence type="ECO:0000256" key="1">
    <source>
        <dbReference type="ARBA" id="ARBA00012513"/>
    </source>
</evidence>
<dbReference type="SMART" id="SM00220">
    <property type="entry name" value="S_TKc"/>
    <property type="match status" value="1"/>
</dbReference>
<comment type="caution">
    <text evidence="14">The sequence shown here is derived from an EMBL/GenBank/DDBJ whole genome shotgun (WGS) entry which is preliminary data.</text>
</comment>
<feature type="domain" description="Protein kinase" evidence="13">
    <location>
        <begin position="10"/>
        <end position="294"/>
    </location>
</feature>
<dbReference type="EMBL" id="JAEUBG010002982">
    <property type="protein sequence ID" value="KAH3683721.1"/>
    <property type="molecule type" value="Genomic_DNA"/>
</dbReference>
<feature type="coiled-coil region" evidence="11">
    <location>
        <begin position="335"/>
        <end position="377"/>
    </location>
</feature>
<dbReference type="PROSITE" id="PS00108">
    <property type="entry name" value="PROTEIN_KINASE_ST"/>
    <property type="match status" value="1"/>
</dbReference>
<protein>
    <recommendedName>
        <fullName evidence="1">non-specific serine/threonine protein kinase</fullName>
        <ecNumber evidence="1">2.7.11.1</ecNumber>
    </recommendedName>
</protein>
<keyword evidence="2 10" id="KW-0723">Serine/threonine-protein kinase</keyword>
<keyword evidence="4 9" id="KW-0547">Nucleotide-binding</keyword>
<dbReference type="SUPFAM" id="SSF56112">
    <property type="entry name" value="Protein kinase-like (PK-like)"/>
    <property type="match status" value="1"/>
</dbReference>
<evidence type="ECO:0000256" key="6">
    <source>
        <dbReference type="ARBA" id="ARBA00022840"/>
    </source>
</evidence>
<name>A0A9P8TMH6_WICPI</name>
<dbReference type="PANTHER" id="PTHR44899:SF10">
    <property type="entry name" value="NIMA-RELATED KINASE 2"/>
    <property type="match status" value="1"/>
</dbReference>
<dbReference type="PROSITE" id="PS50011">
    <property type="entry name" value="PROTEIN_KINASE_DOM"/>
    <property type="match status" value="1"/>
</dbReference>
<evidence type="ECO:0000313" key="14">
    <source>
        <dbReference type="EMBL" id="KAH3683721.1"/>
    </source>
</evidence>
<dbReference type="Gene3D" id="3.30.200.20">
    <property type="entry name" value="Phosphorylase Kinase, domain 1"/>
    <property type="match status" value="1"/>
</dbReference>
<gene>
    <name evidence="14" type="ORF">WICPIJ_005310</name>
</gene>
<evidence type="ECO:0000256" key="2">
    <source>
        <dbReference type="ARBA" id="ARBA00022527"/>
    </source>
</evidence>
<dbReference type="OrthoDB" id="10250725at2759"/>
<accession>A0A9P8TMH6</accession>
<dbReference type="CDD" id="cd08217">
    <property type="entry name" value="STKc_Nek2"/>
    <property type="match status" value="1"/>
</dbReference>
<dbReference type="GO" id="GO:0005524">
    <property type="term" value="F:ATP binding"/>
    <property type="evidence" value="ECO:0007669"/>
    <property type="project" value="UniProtKB-UniRule"/>
</dbReference>
<evidence type="ECO:0000313" key="15">
    <source>
        <dbReference type="Proteomes" id="UP000774326"/>
    </source>
</evidence>
<proteinExistence type="inferred from homology"/>
<keyword evidence="5" id="KW-0418">Kinase</keyword>
<comment type="similarity">
    <text evidence="10">Belongs to the protein kinase superfamily.</text>
</comment>
<dbReference type="InterPro" id="IPR011009">
    <property type="entry name" value="Kinase-like_dom_sf"/>
</dbReference>
<keyword evidence="15" id="KW-1185">Reference proteome</keyword>
<dbReference type="InterPro" id="IPR000719">
    <property type="entry name" value="Prot_kinase_dom"/>
</dbReference>
<dbReference type="Gene3D" id="1.10.510.10">
    <property type="entry name" value="Transferase(Phosphotransferase) domain 1"/>
    <property type="match status" value="1"/>
</dbReference>
<organism evidence="14 15">
    <name type="scientific">Wickerhamomyces pijperi</name>
    <name type="common">Yeast</name>
    <name type="synonym">Pichia pijperi</name>
    <dbReference type="NCBI Taxonomy" id="599730"/>
    <lineage>
        <taxon>Eukaryota</taxon>
        <taxon>Fungi</taxon>
        <taxon>Dikarya</taxon>
        <taxon>Ascomycota</taxon>
        <taxon>Saccharomycotina</taxon>
        <taxon>Saccharomycetes</taxon>
        <taxon>Phaffomycetales</taxon>
        <taxon>Wickerhamomycetaceae</taxon>
        <taxon>Wickerhamomyces</taxon>
    </lineage>
</organism>
<comment type="catalytic activity">
    <reaction evidence="8">
        <text>L-seryl-[protein] + ATP = O-phospho-L-seryl-[protein] + ADP + H(+)</text>
        <dbReference type="Rhea" id="RHEA:17989"/>
        <dbReference type="Rhea" id="RHEA-COMP:9863"/>
        <dbReference type="Rhea" id="RHEA-COMP:11604"/>
        <dbReference type="ChEBI" id="CHEBI:15378"/>
        <dbReference type="ChEBI" id="CHEBI:29999"/>
        <dbReference type="ChEBI" id="CHEBI:30616"/>
        <dbReference type="ChEBI" id="CHEBI:83421"/>
        <dbReference type="ChEBI" id="CHEBI:456216"/>
        <dbReference type="EC" id="2.7.11.1"/>
    </reaction>
</comment>
<dbReference type="InterPro" id="IPR051131">
    <property type="entry name" value="NEK_Ser/Thr_kinase_NIMA"/>
</dbReference>
<evidence type="ECO:0000256" key="10">
    <source>
        <dbReference type="RuleBase" id="RU000304"/>
    </source>
</evidence>
<evidence type="ECO:0000256" key="7">
    <source>
        <dbReference type="ARBA" id="ARBA00047899"/>
    </source>
</evidence>
<dbReference type="PANTHER" id="PTHR44899">
    <property type="entry name" value="CAMK FAMILY PROTEIN KINASE"/>
    <property type="match status" value="1"/>
</dbReference>
<evidence type="ECO:0000256" key="4">
    <source>
        <dbReference type="ARBA" id="ARBA00022741"/>
    </source>
</evidence>
<comment type="catalytic activity">
    <reaction evidence="7">
        <text>L-threonyl-[protein] + ATP = O-phospho-L-threonyl-[protein] + ADP + H(+)</text>
        <dbReference type="Rhea" id="RHEA:46608"/>
        <dbReference type="Rhea" id="RHEA-COMP:11060"/>
        <dbReference type="Rhea" id="RHEA-COMP:11605"/>
        <dbReference type="ChEBI" id="CHEBI:15378"/>
        <dbReference type="ChEBI" id="CHEBI:30013"/>
        <dbReference type="ChEBI" id="CHEBI:30616"/>
        <dbReference type="ChEBI" id="CHEBI:61977"/>
        <dbReference type="ChEBI" id="CHEBI:456216"/>
        <dbReference type="EC" id="2.7.11.1"/>
    </reaction>
</comment>
<keyword evidence="6 9" id="KW-0067">ATP-binding</keyword>
<dbReference type="PROSITE" id="PS00107">
    <property type="entry name" value="PROTEIN_KINASE_ATP"/>
    <property type="match status" value="1"/>
</dbReference>
<dbReference type="GO" id="GO:0004674">
    <property type="term" value="F:protein serine/threonine kinase activity"/>
    <property type="evidence" value="ECO:0007669"/>
    <property type="project" value="UniProtKB-KW"/>
</dbReference>
<evidence type="ECO:0000256" key="5">
    <source>
        <dbReference type="ARBA" id="ARBA00022777"/>
    </source>
</evidence>
<reference evidence="14" key="1">
    <citation type="journal article" date="2021" name="Open Biol.">
        <title>Shared evolutionary footprints suggest mitochondrial oxidative damage underlies multiple complex I losses in fungi.</title>
        <authorList>
            <person name="Schikora-Tamarit M.A."/>
            <person name="Marcet-Houben M."/>
            <person name="Nosek J."/>
            <person name="Gabaldon T."/>
        </authorList>
    </citation>
    <scope>NUCLEOTIDE SEQUENCE</scope>
    <source>
        <strain evidence="14">CBS2887</strain>
    </source>
</reference>
<dbReference type="EC" id="2.7.11.1" evidence="1"/>
<sequence length="487" mass="56925">MSQSRIEDGYEVLELIGKGSFGNVRKVRDLETGNLLVRKEVQYGHMNHKEREQLVSEFRILSELKNPYIVEYIRHSHYSDRQVLFLYMEYCNGGDLSSIIKKYKKDDLYVPEELIWDVFTQMLMALYRCHYGVEVPEVQSIYKDFKLPVIDNTTKVFIHRDIKPDNIFIAKTTDRDVYKLGDFGLAKSLTSESAFAVTCVGTPYYMSPEILLDRPYSPLCDIWSLGCVIYELCSLKPPFTAKTHLQLQKNIQNGEYPPIPNHYSYALENVINKCIQVDLNNRATTFDLIQLINFKIHMKDLKLKEERRFIETELRVREQEALETKRMYLEDGKRQKELMNTLLVKEQEVNQLRNQAKDELIQQRESFELSMERLQADFNYRVEKEVKAILKQQQPLATSPARTKIPLYQQNEFQANSVPLSTSPSKGRINMPQHYYSNNNNMDVDNRRMQAMKNPVVPVAAYNTSPSKPTGKLSPRTYQSYFPNQNV</sequence>
<evidence type="ECO:0000256" key="3">
    <source>
        <dbReference type="ARBA" id="ARBA00022679"/>
    </source>
</evidence>
<evidence type="ECO:0000256" key="8">
    <source>
        <dbReference type="ARBA" id="ARBA00048679"/>
    </source>
</evidence>
<reference evidence="14" key="2">
    <citation type="submission" date="2021-01" db="EMBL/GenBank/DDBJ databases">
        <authorList>
            <person name="Schikora-Tamarit M.A."/>
        </authorList>
    </citation>
    <scope>NUCLEOTIDE SEQUENCE</scope>
    <source>
        <strain evidence="14">CBS2887</strain>
    </source>
</reference>
<dbReference type="Pfam" id="PF00069">
    <property type="entry name" value="Pkinase"/>
    <property type="match status" value="2"/>
</dbReference>
<dbReference type="InterPro" id="IPR017441">
    <property type="entry name" value="Protein_kinase_ATP_BS"/>
</dbReference>
<feature type="region of interest" description="Disordered" evidence="12">
    <location>
        <begin position="462"/>
        <end position="487"/>
    </location>
</feature>